<dbReference type="InterPro" id="IPR053977">
    <property type="entry name" value="Rv2466c-like"/>
</dbReference>
<dbReference type="EMBL" id="VCKW01000065">
    <property type="protein sequence ID" value="TMR01158.1"/>
    <property type="molecule type" value="Genomic_DNA"/>
</dbReference>
<evidence type="ECO:0000313" key="2">
    <source>
        <dbReference type="Proteomes" id="UP000309174"/>
    </source>
</evidence>
<accession>A0A5C4JC41</accession>
<evidence type="ECO:0000313" key="1">
    <source>
        <dbReference type="EMBL" id="TMR01158.1"/>
    </source>
</evidence>
<dbReference type="AlphaFoldDB" id="A0A5C4JC41"/>
<keyword evidence="2" id="KW-1185">Reference proteome</keyword>
<dbReference type="Pfam" id="PF22234">
    <property type="entry name" value="Rv2466c-like"/>
    <property type="match status" value="1"/>
</dbReference>
<gene>
    <name evidence="1" type="ORF">ETD83_15005</name>
</gene>
<sequence length="198" mass="21494">MTETADIWFDPSCPYTWITSRWLLEVAEVRPIEPRWHVLGLAALNEGRDDDPEGDPEGYLWIPARVCAAVAGKAGHQALGRFYTALGTRFHERGEMEARTFTDALTDAGLPEELAAAAESAEYDDAIRASTAEGIGRVGPHIGTPVIAVGEKAFFGPVMSRIPRGEDAGRLWDATLVVAAVPGFHELKGRPHAEPDFS</sequence>
<dbReference type="InterPro" id="IPR036249">
    <property type="entry name" value="Thioredoxin-like_sf"/>
</dbReference>
<proteinExistence type="predicted"/>
<reference evidence="1 2" key="1">
    <citation type="submission" date="2019-05" db="EMBL/GenBank/DDBJ databases">
        <title>Draft genome sequence of Actinomadura sp. 14C53.</title>
        <authorList>
            <person name="Saricaoglu S."/>
            <person name="Isik K."/>
        </authorList>
    </citation>
    <scope>NUCLEOTIDE SEQUENCE [LARGE SCALE GENOMIC DNA]</scope>
    <source>
        <strain evidence="1 2">14C53</strain>
    </source>
</reference>
<dbReference type="SUPFAM" id="SSF52833">
    <property type="entry name" value="Thioredoxin-like"/>
    <property type="match status" value="1"/>
</dbReference>
<name>A0A5C4JC41_9ACTN</name>
<protein>
    <submittedName>
        <fullName evidence="1">DsbA family protein</fullName>
    </submittedName>
</protein>
<organism evidence="1 2">
    <name type="scientific">Actinomadura soli</name>
    <dbReference type="NCBI Taxonomy" id="2508997"/>
    <lineage>
        <taxon>Bacteria</taxon>
        <taxon>Bacillati</taxon>
        <taxon>Actinomycetota</taxon>
        <taxon>Actinomycetes</taxon>
        <taxon>Streptosporangiales</taxon>
        <taxon>Thermomonosporaceae</taxon>
        <taxon>Actinomadura</taxon>
    </lineage>
</organism>
<dbReference type="RefSeq" id="WP_138645735.1">
    <property type="nucleotide sequence ID" value="NZ_VCKW01000065.1"/>
</dbReference>
<dbReference type="Gene3D" id="3.40.30.10">
    <property type="entry name" value="Glutaredoxin"/>
    <property type="match status" value="1"/>
</dbReference>
<comment type="caution">
    <text evidence="1">The sequence shown here is derived from an EMBL/GenBank/DDBJ whole genome shotgun (WGS) entry which is preliminary data.</text>
</comment>
<dbReference type="Proteomes" id="UP000309174">
    <property type="component" value="Unassembled WGS sequence"/>
</dbReference>
<dbReference type="OrthoDB" id="4125991at2"/>